<dbReference type="InterPro" id="IPR014756">
    <property type="entry name" value="Ig_E-set"/>
</dbReference>
<keyword evidence="6 10" id="KW-0328">Glycosyltransferase</keyword>
<dbReference type="InterPro" id="IPR013780">
    <property type="entry name" value="Glyco_hydro_b"/>
</dbReference>
<dbReference type="PATRIC" id="fig|1439726.3.peg.2638"/>
<sequence length="733" mass="82508">MARQMKADEAAFSPEAIAALLEGRHGDPFGFLGPHHDANGALVRAFLPGCSGAEVIARSDHRVLARLEPVDDTGLMVARLADAEAYLLRIDWHGTVQETEDPYAFGPLLGEMDVYLIREGTHLDIGRCLGAQAMVVEGVTGVRFAVWAPNAERVSVVGDFNSWDGRRHMMRKRLEAGVFEIFVPRIWAGERYRFEIRGAGGVLLPQKTDPVGRQFELPPSTSSVVADPMPFVWNDSQWMRERADRQSAGAPISIYEVHAGSWRKRWDDSVDWQLLIDEMIPYVLDLGFTHIELLPIMEHPFGGSWGYQPLGLFAPTSRYGSPRDFAAFVDACHQAGLGVLLDWVPAHFPTDEYGLARFDGTALYEHADPREGFHNDWNTLIFNMGRNEVVAYLIASALEWLEQFHIDGLRVDAVASMLYRDYSRAQGEWVPNRYGGRENLEAVAFLKRLNTVIAERVPGAITIAEESTSWPQVSGKVSDGGLGFNFKWNMGWMNDSLFYMGENPVYRRWHHDKITFGLMYAFSERFVLPLSHDEVVHGKRSLFGRMPGDEWQKFANLRAFYGMMWTHPGKKLLFMGGEIAQAREWNHDAPLEWWHLDHPLNAGVHRLVRDLNHLYAREGALHLRDADPGGFQWVMADAREASLFAFVRWDPDGKAPLMVLANMTPVPRLDFEIGVPHGGFWREVLNTDAAIYGGSNHGNYGGVTASDEGRHGFRHSVRITVPPLGVVVLRPDV</sequence>
<dbReference type="PANTHER" id="PTHR43651:SF3">
    <property type="entry name" value="1,4-ALPHA-GLUCAN-BRANCHING ENZYME"/>
    <property type="match status" value="1"/>
</dbReference>
<gene>
    <name evidence="10 13" type="primary">glgB</name>
    <name evidence="13" type="ORF">A6302_02510</name>
</gene>
<dbReference type="CDD" id="cd02855">
    <property type="entry name" value="E_set_GBE_prok_N"/>
    <property type="match status" value="1"/>
</dbReference>
<dbReference type="CDD" id="cd11322">
    <property type="entry name" value="AmyAc_Glg_BE"/>
    <property type="match status" value="1"/>
</dbReference>
<comment type="caution">
    <text evidence="13">The sequence shown here is derived from an EMBL/GenBank/DDBJ whole genome shotgun (WGS) entry which is preliminary data.</text>
</comment>
<evidence type="ECO:0000256" key="6">
    <source>
        <dbReference type="ARBA" id="ARBA00022676"/>
    </source>
</evidence>
<dbReference type="NCBIfam" id="NF008967">
    <property type="entry name" value="PRK12313.1"/>
    <property type="match status" value="1"/>
</dbReference>
<dbReference type="InterPro" id="IPR044143">
    <property type="entry name" value="GlgB_N_E_set_prok"/>
</dbReference>
<dbReference type="GO" id="GO:0005829">
    <property type="term" value="C:cytosol"/>
    <property type="evidence" value="ECO:0007669"/>
    <property type="project" value="TreeGrafter"/>
</dbReference>
<dbReference type="FunFam" id="2.60.40.10:FF:000169">
    <property type="entry name" value="1,4-alpha-glucan branching enzyme GlgB"/>
    <property type="match status" value="1"/>
</dbReference>
<name>A0A1E3H2Y9_9HYPH</name>
<evidence type="ECO:0000313" key="14">
    <source>
        <dbReference type="Proteomes" id="UP000094622"/>
    </source>
</evidence>
<evidence type="ECO:0000256" key="2">
    <source>
        <dbReference type="ARBA" id="ARBA00002953"/>
    </source>
</evidence>
<dbReference type="InterPro" id="IPR037439">
    <property type="entry name" value="Branching_enzy"/>
</dbReference>
<keyword evidence="5 10" id="KW-0321">Glycogen metabolism</keyword>
<organism evidence="13 14">
    <name type="scientific">Methylobrevis pamukkalensis</name>
    <dbReference type="NCBI Taxonomy" id="1439726"/>
    <lineage>
        <taxon>Bacteria</taxon>
        <taxon>Pseudomonadati</taxon>
        <taxon>Pseudomonadota</taxon>
        <taxon>Alphaproteobacteria</taxon>
        <taxon>Hyphomicrobiales</taxon>
        <taxon>Pleomorphomonadaceae</taxon>
        <taxon>Methylobrevis</taxon>
    </lineage>
</organism>
<dbReference type="NCBIfam" id="TIGR01515">
    <property type="entry name" value="branching_enzym"/>
    <property type="match status" value="1"/>
</dbReference>
<dbReference type="InterPro" id="IPR017853">
    <property type="entry name" value="GH"/>
</dbReference>
<dbReference type="SUPFAM" id="SSF51011">
    <property type="entry name" value="Glycosyl hydrolase domain"/>
    <property type="match status" value="1"/>
</dbReference>
<evidence type="ECO:0000256" key="8">
    <source>
        <dbReference type="ARBA" id="ARBA00023056"/>
    </source>
</evidence>
<dbReference type="GO" id="GO:0003844">
    <property type="term" value="F:1,4-alpha-glucan branching enzyme activity"/>
    <property type="evidence" value="ECO:0007669"/>
    <property type="project" value="UniProtKB-UniRule"/>
</dbReference>
<feature type="active site" description="Proton donor" evidence="10 11">
    <location>
        <position position="465"/>
    </location>
</feature>
<keyword evidence="8 10" id="KW-0320">Glycogen biosynthesis</keyword>
<dbReference type="EC" id="2.4.1.18" evidence="10"/>
<dbReference type="InterPro" id="IPR006047">
    <property type="entry name" value="GH13_cat_dom"/>
</dbReference>
<dbReference type="Proteomes" id="UP000094622">
    <property type="component" value="Unassembled WGS sequence"/>
</dbReference>
<dbReference type="Pfam" id="PF02922">
    <property type="entry name" value="CBM_48"/>
    <property type="match status" value="1"/>
</dbReference>
<comment type="pathway">
    <text evidence="3 10">Glycan biosynthesis; glycogen biosynthesis.</text>
</comment>
<dbReference type="HAMAP" id="MF_00685">
    <property type="entry name" value="GlgB"/>
    <property type="match status" value="1"/>
</dbReference>
<dbReference type="SMART" id="SM00642">
    <property type="entry name" value="Aamy"/>
    <property type="match status" value="1"/>
</dbReference>
<keyword evidence="14" id="KW-1185">Reference proteome</keyword>
<dbReference type="AlphaFoldDB" id="A0A1E3H2Y9"/>
<evidence type="ECO:0000259" key="12">
    <source>
        <dbReference type="SMART" id="SM00642"/>
    </source>
</evidence>
<dbReference type="InterPro" id="IPR054169">
    <property type="entry name" value="GlgB_N"/>
</dbReference>
<dbReference type="UniPathway" id="UPA00164"/>
<dbReference type="OrthoDB" id="9800174at2"/>
<dbReference type="GO" id="GO:0005978">
    <property type="term" value="P:glycogen biosynthetic process"/>
    <property type="evidence" value="ECO:0007669"/>
    <property type="project" value="UniProtKB-UniRule"/>
</dbReference>
<dbReference type="InterPro" id="IPR013783">
    <property type="entry name" value="Ig-like_fold"/>
</dbReference>
<dbReference type="PANTHER" id="PTHR43651">
    <property type="entry name" value="1,4-ALPHA-GLUCAN-BRANCHING ENZYME"/>
    <property type="match status" value="1"/>
</dbReference>
<feature type="domain" description="Glycosyl hydrolase family 13 catalytic" evidence="12">
    <location>
        <begin position="256"/>
        <end position="624"/>
    </location>
</feature>
<dbReference type="PIRSF" id="PIRSF000463">
    <property type="entry name" value="GlgB"/>
    <property type="match status" value="1"/>
</dbReference>
<evidence type="ECO:0000256" key="4">
    <source>
        <dbReference type="ARBA" id="ARBA00009000"/>
    </source>
</evidence>
<protein>
    <recommendedName>
        <fullName evidence="10">1,4-alpha-glucan branching enzyme GlgB</fullName>
        <ecNumber evidence="10">2.4.1.18</ecNumber>
    </recommendedName>
    <alternativeName>
        <fullName evidence="10">1,4-alpha-D-glucan:1,4-alpha-D-glucan 6-glucosyl-transferase</fullName>
    </alternativeName>
    <alternativeName>
        <fullName evidence="10">Alpha-(1-&gt;4)-glucan branching enzyme</fullName>
    </alternativeName>
    <alternativeName>
        <fullName evidence="10">Glycogen branching enzyme</fullName>
        <shortName evidence="10">BE</shortName>
    </alternativeName>
</protein>
<feature type="active site" description="Nucleophile" evidence="10 11">
    <location>
        <position position="412"/>
    </location>
</feature>
<comment type="similarity">
    <text evidence="4 10">Belongs to the glycosyl hydrolase 13 family. GlgB subfamily.</text>
</comment>
<dbReference type="InterPro" id="IPR004193">
    <property type="entry name" value="Glyco_hydro_13_N"/>
</dbReference>
<evidence type="ECO:0000256" key="11">
    <source>
        <dbReference type="PIRSR" id="PIRSR000463-1"/>
    </source>
</evidence>
<dbReference type="GO" id="GO:0043169">
    <property type="term" value="F:cation binding"/>
    <property type="evidence" value="ECO:0007669"/>
    <property type="project" value="InterPro"/>
</dbReference>
<dbReference type="SUPFAM" id="SSF51445">
    <property type="entry name" value="(Trans)glycosidases"/>
    <property type="match status" value="1"/>
</dbReference>
<comment type="subunit">
    <text evidence="10">Monomer.</text>
</comment>
<dbReference type="SUPFAM" id="SSF81296">
    <property type="entry name" value="E set domains"/>
    <property type="match status" value="2"/>
</dbReference>
<evidence type="ECO:0000256" key="5">
    <source>
        <dbReference type="ARBA" id="ARBA00022600"/>
    </source>
</evidence>
<dbReference type="InterPro" id="IPR006407">
    <property type="entry name" value="GlgB"/>
</dbReference>
<comment type="function">
    <text evidence="2 10">Catalyzes the formation of the alpha-1,6-glucosidic linkages in glycogen by scission of a 1,4-alpha-linked oligosaccharide from growing alpha-1,4-glucan chains and the subsequent attachment of the oligosaccharide to the alpha-1,6 position.</text>
</comment>
<dbReference type="Gene3D" id="2.60.40.1180">
    <property type="entry name" value="Golgi alpha-mannosidase II"/>
    <property type="match status" value="1"/>
</dbReference>
<reference evidence="13 14" key="1">
    <citation type="submission" date="2016-07" db="EMBL/GenBank/DDBJ databases">
        <title>Draft Genome Sequence of Methylobrevis pamukkalensis PK2.</title>
        <authorList>
            <person name="Vasilenko O.V."/>
            <person name="Doronina N.V."/>
            <person name="Shmareva M.N."/>
            <person name="Tarlachkov S.V."/>
            <person name="Mustakhimov I."/>
            <person name="Trotsenko Y.A."/>
        </authorList>
    </citation>
    <scope>NUCLEOTIDE SEQUENCE [LARGE SCALE GENOMIC DNA]</scope>
    <source>
        <strain evidence="13 14">PK2</strain>
    </source>
</reference>
<dbReference type="Gene3D" id="2.60.40.10">
    <property type="entry name" value="Immunoglobulins"/>
    <property type="match status" value="1"/>
</dbReference>
<keyword evidence="7 10" id="KW-0808">Transferase</keyword>
<dbReference type="Pfam" id="PF02806">
    <property type="entry name" value="Alpha-amylase_C"/>
    <property type="match status" value="1"/>
</dbReference>
<comment type="catalytic activity">
    <reaction evidence="1 10">
        <text>Transfers a segment of a (1-&gt;4)-alpha-D-glucan chain to a primary hydroxy group in a similar glucan chain.</text>
        <dbReference type="EC" id="2.4.1.18"/>
    </reaction>
</comment>
<dbReference type="InterPro" id="IPR006048">
    <property type="entry name" value="A-amylase/branching_C"/>
</dbReference>
<keyword evidence="9 10" id="KW-0119">Carbohydrate metabolism</keyword>
<evidence type="ECO:0000256" key="3">
    <source>
        <dbReference type="ARBA" id="ARBA00004964"/>
    </source>
</evidence>
<dbReference type="Gene3D" id="3.20.20.80">
    <property type="entry name" value="Glycosidases"/>
    <property type="match status" value="1"/>
</dbReference>
<dbReference type="Pfam" id="PF00128">
    <property type="entry name" value="Alpha-amylase"/>
    <property type="match status" value="1"/>
</dbReference>
<dbReference type="FunFam" id="2.60.40.1180:FF:000002">
    <property type="entry name" value="1,4-alpha-glucan branching enzyme GlgB"/>
    <property type="match status" value="1"/>
</dbReference>
<evidence type="ECO:0000256" key="1">
    <source>
        <dbReference type="ARBA" id="ARBA00000826"/>
    </source>
</evidence>
<proteinExistence type="inferred from homology"/>
<accession>A0A1E3H2Y9</accession>
<dbReference type="Pfam" id="PF22019">
    <property type="entry name" value="GlgB_N"/>
    <property type="match status" value="1"/>
</dbReference>
<evidence type="ECO:0000313" key="13">
    <source>
        <dbReference type="EMBL" id="ODN70176.1"/>
    </source>
</evidence>
<evidence type="ECO:0000256" key="10">
    <source>
        <dbReference type="HAMAP-Rule" id="MF_00685"/>
    </source>
</evidence>
<evidence type="ECO:0000256" key="7">
    <source>
        <dbReference type="ARBA" id="ARBA00022679"/>
    </source>
</evidence>
<evidence type="ECO:0000256" key="9">
    <source>
        <dbReference type="ARBA" id="ARBA00023277"/>
    </source>
</evidence>
<dbReference type="NCBIfam" id="NF003811">
    <property type="entry name" value="PRK05402.1"/>
    <property type="match status" value="1"/>
</dbReference>
<dbReference type="GO" id="GO:0004553">
    <property type="term" value="F:hydrolase activity, hydrolyzing O-glycosyl compounds"/>
    <property type="evidence" value="ECO:0007669"/>
    <property type="project" value="InterPro"/>
</dbReference>
<dbReference type="EMBL" id="MCRJ01000059">
    <property type="protein sequence ID" value="ODN70176.1"/>
    <property type="molecule type" value="Genomic_DNA"/>
</dbReference>
<dbReference type="FunFam" id="3.20.20.80:FF:000003">
    <property type="entry name" value="1,4-alpha-glucan branching enzyme GlgB"/>
    <property type="match status" value="1"/>
</dbReference>